<protein>
    <submittedName>
        <fullName evidence="3">CAP domain-containing protein</fullName>
    </submittedName>
</protein>
<dbReference type="InterPro" id="IPR035940">
    <property type="entry name" value="CAP_sf"/>
</dbReference>
<evidence type="ECO:0000313" key="4">
    <source>
        <dbReference type="Proteomes" id="UP001418637"/>
    </source>
</evidence>
<dbReference type="PANTHER" id="PTHR31157">
    <property type="entry name" value="SCP DOMAIN-CONTAINING PROTEIN"/>
    <property type="match status" value="1"/>
</dbReference>
<feature type="signal peptide" evidence="1">
    <location>
        <begin position="1"/>
        <end position="19"/>
    </location>
</feature>
<dbReference type="EMBL" id="JBBYXI010000004">
    <property type="protein sequence ID" value="MEN3931642.1"/>
    <property type="molecule type" value="Genomic_DNA"/>
</dbReference>
<feature type="domain" description="SCP" evidence="2">
    <location>
        <begin position="49"/>
        <end position="158"/>
    </location>
</feature>
<feature type="chain" id="PRO_5047536178" evidence="1">
    <location>
        <begin position="20"/>
        <end position="162"/>
    </location>
</feature>
<dbReference type="InterPro" id="IPR014044">
    <property type="entry name" value="CAP_dom"/>
</dbReference>
<gene>
    <name evidence="3" type="ORF">WJT86_11315</name>
</gene>
<dbReference type="CDD" id="cd05379">
    <property type="entry name" value="CAP_bacterial"/>
    <property type="match status" value="1"/>
</dbReference>
<evidence type="ECO:0000256" key="1">
    <source>
        <dbReference type="SAM" id="SignalP"/>
    </source>
</evidence>
<dbReference type="PANTHER" id="PTHR31157:SF1">
    <property type="entry name" value="SCP DOMAIN-CONTAINING PROTEIN"/>
    <property type="match status" value="1"/>
</dbReference>
<dbReference type="RefSeq" id="WP_346337684.1">
    <property type="nucleotide sequence ID" value="NZ_JBBYXI010000004.1"/>
</dbReference>
<keyword evidence="4" id="KW-1185">Reference proteome</keyword>
<name>A0ABV0BPD1_9HYPH</name>
<evidence type="ECO:0000313" key="3">
    <source>
        <dbReference type="EMBL" id="MEN3931642.1"/>
    </source>
</evidence>
<reference evidence="3 4" key="1">
    <citation type="submission" date="2024-04" db="EMBL/GenBank/DDBJ databases">
        <title>A novel species isolated from cricket.</title>
        <authorList>
            <person name="Wang H.-C."/>
        </authorList>
    </citation>
    <scope>NUCLEOTIDE SEQUENCE [LARGE SCALE GENOMIC DNA]</scope>
    <source>
        <strain evidence="3 4">WL0021</strain>
    </source>
</reference>
<evidence type="ECO:0000259" key="2">
    <source>
        <dbReference type="Pfam" id="PF00188"/>
    </source>
</evidence>
<proteinExistence type="predicted"/>
<sequence length="162" mass="17305">MRKLIVTCALAGLALTLAACDNDAKKSRPSFYVSLASASAQIDSKMASNMISAYRRNHGLGPLVLDPALQAAAEQEARAMAGSDKPTSADTIKQRLARSGTAKAEVNTSAGYHTLAEAFSGWRDSPQHNRVMLNASMKRMGIATAYAPGSKYKVYWVLIEAP</sequence>
<dbReference type="Pfam" id="PF00188">
    <property type="entry name" value="CAP"/>
    <property type="match status" value="1"/>
</dbReference>
<dbReference type="SUPFAM" id="SSF55797">
    <property type="entry name" value="PR-1-like"/>
    <property type="match status" value="1"/>
</dbReference>
<comment type="caution">
    <text evidence="3">The sequence shown here is derived from an EMBL/GenBank/DDBJ whole genome shotgun (WGS) entry which is preliminary data.</text>
</comment>
<dbReference type="Proteomes" id="UP001418637">
    <property type="component" value="Unassembled WGS sequence"/>
</dbReference>
<keyword evidence="1" id="KW-0732">Signal</keyword>
<dbReference type="PROSITE" id="PS51257">
    <property type="entry name" value="PROKAR_LIPOPROTEIN"/>
    <property type="match status" value="1"/>
</dbReference>
<dbReference type="Gene3D" id="3.40.33.10">
    <property type="entry name" value="CAP"/>
    <property type="match status" value="1"/>
</dbReference>
<accession>A0ABV0BPD1</accession>
<organism evidence="3 4">
    <name type="scientific">Hohaiivirga grylli</name>
    <dbReference type="NCBI Taxonomy" id="3133970"/>
    <lineage>
        <taxon>Bacteria</taxon>
        <taxon>Pseudomonadati</taxon>
        <taxon>Pseudomonadota</taxon>
        <taxon>Alphaproteobacteria</taxon>
        <taxon>Hyphomicrobiales</taxon>
        <taxon>Methylobacteriaceae</taxon>
        <taxon>Hohaiivirga</taxon>
    </lineage>
</organism>